<dbReference type="EMBL" id="GBXM01010077">
    <property type="protein sequence ID" value="JAH98500.1"/>
    <property type="molecule type" value="Transcribed_RNA"/>
</dbReference>
<reference evidence="2" key="1">
    <citation type="submission" date="2014-11" db="EMBL/GenBank/DDBJ databases">
        <authorList>
            <person name="Amaro Gonzalez C."/>
        </authorList>
    </citation>
    <scope>NUCLEOTIDE SEQUENCE</scope>
</reference>
<feature type="region of interest" description="Disordered" evidence="1">
    <location>
        <begin position="52"/>
        <end position="104"/>
    </location>
</feature>
<organism evidence="2">
    <name type="scientific">Anguilla anguilla</name>
    <name type="common">European freshwater eel</name>
    <name type="synonym">Muraena anguilla</name>
    <dbReference type="NCBI Taxonomy" id="7936"/>
    <lineage>
        <taxon>Eukaryota</taxon>
        <taxon>Metazoa</taxon>
        <taxon>Chordata</taxon>
        <taxon>Craniata</taxon>
        <taxon>Vertebrata</taxon>
        <taxon>Euteleostomi</taxon>
        <taxon>Actinopterygii</taxon>
        <taxon>Neopterygii</taxon>
        <taxon>Teleostei</taxon>
        <taxon>Anguilliformes</taxon>
        <taxon>Anguillidae</taxon>
        <taxon>Anguilla</taxon>
    </lineage>
</organism>
<evidence type="ECO:0000313" key="2">
    <source>
        <dbReference type="EMBL" id="JAH98500.1"/>
    </source>
</evidence>
<proteinExistence type="predicted"/>
<protein>
    <submittedName>
        <fullName evidence="2">Uncharacterized protein</fullName>
    </submittedName>
</protein>
<sequence length="137" mass="13838">MRAVLLENLVIILYVDLKVVFLRGFCFSEGVLHGEPGIIPGGGGFRQWFRRGGGEGCGGGRRSDGGRGWSRGEVGSQPLQPKTHDSQAAKPGLAGTEPASDSHACPDPVAVSLAVTASCAGAGAGAGASVAMVLGIH</sequence>
<dbReference type="AlphaFoldDB" id="A0A0E9X9H0"/>
<accession>A0A0E9X9H0</accession>
<reference evidence="2" key="2">
    <citation type="journal article" date="2015" name="Fish Shellfish Immunol.">
        <title>Early steps in the European eel (Anguilla anguilla)-Vibrio vulnificus interaction in the gills: Role of the RtxA13 toxin.</title>
        <authorList>
            <person name="Callol A."/>
            <person name="Pajuelo D."/>
            <person name="Ebbesson L."/>
            <person name="Teles M."/>
            <person name="MacKenzie S."/>
            <person name="Amaro C."/>
        </authorList>
    </citation>
    <scope>NUCLEOTIDE SEQUENCE</scope>
</reference>
<name>A0A0E9X9H0_ANGAN</name>
<evidence type="ECO:0000256" key="1">
    <source>
        <dbReference type="SAM" id="MobiDB-lite"/>
    </source>
</evidence>